<gene>
    <name evidence="4" type="ordered locus">Psed_0624</name>
</gene>
<dbReference type="SUPFAM" id="SSF51679">
    <property type="entry name" value="Bacterial luciferase-like"/>
    <property type="match status" value="1"/>
</dbReference>
<dbReference type="GO" id="GO:0016705">
    <property type="term" value="F:oxidoreductase activity, acting on paired donors, with incorporation or reduction of molecular oxygen"/>
    <property type="evidence" value="ECO:0007669"/>
    <property type="project" value="InterPro"/>
</dbReference>
<protein>
    <submittedName>
        <fullName evidence="4">Luciferase-like, subgroup</fullName>
    </submittedName>
</protein>
<dbReference type="STRING" id="675635.Psed_0624"/>
<dbReference type="InterPro" id="IPR011251">
    <property type="entry name" value="Luciferase-like_dom"/>
</dbReference>
<dbReference type="InterPro" id="IPR050766">
    <property type="entry name" value="Bact_Lucif_Oxidored"/>
</dbReference>
<dbReference type="GO" id="GO:0004497">
    <property type="term" value="F:monooxygenase activity"/>
    <property type="evidence" value="ECO:0007669"/>
    <property type="project" value="UniProtKB-KW"/>
</dbReference>
<dbReference type="Pfam" id="PF00296">
    <property type="entry name" value="Bac_luciferase"/>
    <property type="match status" value="1"/>
</dbReference>
<keyword evidence="1" id="KW-0560">Oxidoreductase</keyword>
<dbReference type="InterPro" id="IPR036661">
    <property type="entry name" value="Luciferase-like_sf"/>
</dbReference>
<dbReference type="HOGENOM" id="CLU_027853_3_0_11"/>
<feature type="domain" description="Luciferase-like" evidence="3">
    <location>
        <begin position="1"/>
        <end position="313"/>
    </location>
</feature>
<proteinExistence type="predicted"/>
<keyword evidence="2" id="KW-0503">Monooxygenase</keyword>
<evidence type="ECO:0000313" key="5">
    <source>
        <dbReference type="Proteomes" id="UP000007809"/>
    </source>
</evidence>
<accession>F4CTS8</accession>
<dbReference type="EMBL" id="CP002593">
    <property type="protein sequence ID" value="AEA22887.1"/>
    <property type="molecule type" value="Genomic_DNA"/>
</dbReference>
<dbReference type="eggNOG" id="COG2141">
    <property type="taxonomic scope" value="Bacteria"/>
</dbReference>
<dbReference type="PANTHER" id="PTHR30137:SF8">
    <property type="entry name" value="BLR5498 PROTEIN"/>
    <property type="match status" value="1"/>
</dbReference>
<name>F4CTS8_PSEUX</name>
<sequence length="355" mass="40569">MQFGHLFWQQTPDFSMPHDVRLNQVLDLATGCEDAGFDSIWFAEQHFTNYGYSPNPVLIATAAAQRTRRVRIGLSIVVLPLWNPVRLAEDLALLDIFSNGRLDVGIGKGYQHIAFRGLGVDIDTRQARFEESLDVLLRAWTTDELQLAGPTWVTQQAVNVLPKPVQRPHPPIWVAVTSDDNIRWAATTDFHVFGSANWVTNQRGLSDHELYLQERRAAGRSDDRWSYALNRQTRVLAQGEDRDEAWRVFADRCRYTFRLARRLRRDTVRYERGIVHSDVIEDEPTDAELRERTLFGTPDEIAERVVKLHATLDTDLIITQMDFGGAPHEEVRRSVELFGTEVIPAVRSALPAETR</sequence>
<dbReference type="Gene3D" id="3.20.20.30">
    <property type="entry name" value="Luciferase-like domain"/>
    <property type="match status" value="1"/>
</dbReference>
<dbReference type="RefSeq" id="WP_013672828.1">
    <property type="nucleotide sequence ID" value="NC_015312.1"/>
</dbReference>
<reference evidence="4 5" key="1">
    <citation type="journal article" date="2011" name="J. Bacteriol.">
        <title>Genome sequence of the 1,4-dioxane-degrading Pseudonocardia dioxanivorans strain CB1190.</title>
        <authorList>
            <person name="Sales C.M."/>
            <person name="Mahendra S."/>
            <person name="Grostern A."/>
            <person name="Parales R.E."/>
            <person name="Goodwin L.A."/>
            <person name="Woyke T."/>
            <person name="Nolan M."/>
            <person name="Lapidus A."/>
            <person name="Chertkov O."/>
            <person name="Ovchinnikova G."/>
            <person name="Sczyrba A."/>
            <person name="Alvarez-Cohen L."/>
        </authorList>
    </citation>
    <scope>NUCLEOTIDE SEQUENCE [LARGE SCALE GENOMIC DNA]</scope>
    <source>
        <strain evidence="5">ATCC 55486 / DSM 44775 / JCM 13855 / CB1190</strain>
    </source>
</reference>
<evidence type="ECO:0000256" key="1">
    <source>
        <dbReference type="ARBA" id="ARBA00023002"/>
    </source>
</evidence>
<dbReference type="AlphaFoldDB" id="F4CTS8"/>
<evidence type="ECO:0000256" key="2">
    <source>
        <dbReference type="ARBA" id="ARBA00023033"/>
    </source>
</evidence>
<dbReference type="PANTHER" id="PTHR30137">
    <property type="entry name" value="LUCIFERASE-LIKE MONOOXYGENASE"/>
    <property type="match status" value="1"/>
</dbReference>
<dbReference type="KEGG" id="pdx:Psed_0624"/>
<evidence type="ECO:0000313" key="4">
    <source>
        <dbReference type="EMBL" id="AEA22887.1"/>
    </source>
</evidence>
<evidence type="ECO:0000259" key="3">
    <source>
        <dbReference type="Pfam" id="PF00296"/>
    </source>
</evidence>
<dbReference type="GO" id="GO:0005829">
    <property type="term" value="C:cytosol"/>
    <property type="evidence" value="ECO:0007669"/>
    <property type="project" value="TreeGrafter"/>
</dbReference>
<dbReference type="Proteomes" id="UP000007809">
    <property type="component" value="Chromosome"/>
</dbReference>
<organism evidence="4 5">
    <name type="scientific">Pseudonocardia dioxanivorans (strain ATCC 55486 / DSM 44775 / JCM 13855 / CB1190)</name>
    <dbReference type="NCBI Taxonomy" id="675635"/>
    <lineage>
        <taxon>Bacteria</taxon>
        <taxon>Bacillati</taxon>
        <taxon>Actinomycetota</taxon>
        <taxon>Actinomycetes</taxon>
        <taxon>Pseudonocardiales</taxon>
        <taxon>Pseudonocardiaceae</taxon>
        <taxon>Pseudonocardia</taxon>
    </lineage>
</organism>
<keyword evidence="5" id="KW-1185">Reference proteome</keyword>
<dbReference type="OrthoDB" id="3206024at2"/>